<keyword evidence="4" id="KW-1185">Reference proteome</keyword>
<dbReference type="InterPro" id="IPR029063">
    <property type="entry name" value="SAM-dependent_MTases_sf"/>
</dbReference>
<comment type="caution">
    <text evidence="3">The sequence shown here is derived from an EMBL/GenBank/DDBJ whole genome shotgun (WGS) entry which is preliminary data.</text>
</comment>
<proteinExistence type="predicted"/>
<dbReference type="Pfam" id="PF03492">
    <property type="entry name" value="Methyltransf_7"/>
    <property type="match status" value="1"/>
</dbReference>
<dbReference type="EMBL" id="JAMYWD010000009">
    <property type="protein sequence ID" value="KAJ4961964.1"/>
    <property type="molecule type" value="Genomic_DNA"/>
</dbReference>
<dbReference type="SUPFAM" id="SSF53335">
    <property type="entry name" value="S-adenosyl-L-methionine-dependent methyltransferases"/>
    <property type="match status" value="1"/>
</dbReference>
<dbReference type="Gene3D" id="1.10.1200.270">
    <property type="entry name" value="Methyltransferase, alpha-helical capping domain"/>
    <property type="match status" value="1"/>
</dbReference>
<accession>A0A9Q0H9Z2</accession>
<dbReference type="GO" id="GO:0046872">
    <property type="term" value="F:metal ion binding"/>
    <property type="evidence" value="ECO:0007669"/>
    <property type="project" value="UniProtKB-KW"/>
</dbReference>
<evidence type="ECO:0000256" key="1">
    <source>
        <dbReference type="ARBA" id="ARBA00022723"/>
    </source>
</evidence>
<sequence>MEGVETNASPKAFPMKGGDGPHSYAKNSSYQRDFIDAVKSMIDEAIADKLDIKHFYSTTSSCPFRIADLGCSVGPNTFISMKNIIEAIELKYNSEGMNSKIPEFQVFFSDHTSNDFNTLFASVPPDRRYFTAGVPGSFYGRLFPKSSLHFAHSSYALNWLSRVPKEVLDKDSPAWNKGKIHYGSAKNEVVEAYSAQFVRDMESFLNARAQELVYGGMMTLIMPCLANGSLISQSFTTIIEHVIGSSLMDMAQMGLISEDKVDSFNIPTYSPYLYEMEKLIERNKCFSIVKLELVARHQGNVSIPDVQAYTMVIRAVTEEGIKQHFGSEIIEELFDRIPRKIAEFSHLLDDIRKKATQLFVVLKREESDP</sequence>
<dbReference type="OrthoDB" id="1523883at2759"/>
<dbReference type="AlphaFoldDB" id="A0A9Q0H9Z2"/>
<evidence type="ECO:0000313" key="3">
    <source>
        <dbReference type="EMBL" id="KAJ4961964.1"/>
    </source>
</evidence>
<dbReference type="Proteomes" id="UP001141806">
    <property type="component" value="Unassembled WGS sequence"/>
</dbReference>
<evidence type="ECO:0000313" key="4">
    <source>
        <dbReference type="Proteomes" id="UP001141806"/>
    </source>
</evidence>
<evidence type="ECO:0000256" key="2">
    <source>
        <dbReference type="ARBA" id="ARBA00022842"/>
    </source>
</evidence>
<reference evidence="3" key="1">
    <citation type="journal article" date="2023" name="Plant J.">
        <title>The genome of the king protea, Protea cynaroides.</title>
        <authorList>
            <person name="Chang J."/>
            <person name="Duong T.A."/>
            <person name="Schoeman C."/>
            <person name="Ma X."/>
            <person name="Roodt D."/>
            <person name="Barker N."/>
            <person name="Li Z."/>
            <person name="Van de Peer Y."/>
            <person name="Mizrachi E."/>
        </authorList>
    </citation>
    <scope>NUCLEOTIDE SEQUENCE</scope>
    <source>
        <tissue evidence="3">Young leaves</tissue>
    </source>
</reference>
<dbReference type="InterPro" id="IPR042086">
    <property type="entry name" value="MeTrfase_capping"/>
</dbReference>
<name>A0A9Q0H9Z2_9MAGN</name>
<dbReference type="GO" id="GO:0008168">
    <property type="term" value="F:methyltransferase activity"/>
    <property type="evidence" value="ECO:0007669"/>
    <property type="project" value="InterPro"/>
</dbReference>
<gene>
    <name evidence="3" type="ORF">NE237_021874</name>
</gene>
<keyword evidence="1" id="KW-0479">Metal-binding</keyword>
<dbReference type="InterPro" id="IPR005299">
    <property type="entry name" value="MeTrfase_7"/>
</dbReference>
<dbReference type="PANTHER" id="PTHR31009">
    <property type="entry name" value="S-ADENOSYL-L-METHIONINE:CARBOXYL METHYLTRANSFERASE FAMILY PROTEIN"/>
    <property type="match status" value="1"/>
</dbReference>
<dbReference type="Gene3D" id="3.40.50.150">
    <property type="entry name" value="Vaccinia Virus protein VP39"/>
    <property type="match status" value="1"/>
</dbReference>
<organism evidence="3 4">
    <name type="scientific">Protea cynaroides</name>
    <dbReference type="NCBI Taxonomy" id="273540"/>
    <lineage>
        <taxon>Eukaryota</taxon>
        <taxon>Viridiplantae</taxon>
        <taxon>Streptophyta</taxon>
        <taxon>Embryophyta</taxon>
        <taxon>Tracheophyta</taxon>
        <taxon>Spermatophyta</taxon>
        <taxon>Magnoliopsida</taxon>
        <taxon>Proteales</taxon>
        <taxon>Proteaceae</taxon>
        <taxon>Protea</taxon>
    </lineage>
</organism>
<keyword evidence="2" id="KW-0460">Magnesium</keyword>
<protein>
    <recommendedName>
        <fullName evidence="5">S-adenosylmethionine-dependent methyltransferase</fullName>
    </recommendedName>
</protein>
<dbReference type="FunFam" id="3.40.50.150:FF:000103">
    <property type="entry name" value="SABATH methyltransferase 1"/>
    <property type="match status" value="1"/>
</dbReference>
<evidence type="ECO:0008006" key="5">
    <source>
        <dbReference type="Google" id="ProtNLM"/>
    </source>
</evidence>